<organism evidence="3 4">
    <name type="scientific">Holothuria leucospilota</name>
    <name type="common">Black long sea cucumber</name>
    <name type="synonym">Mertensiothuria leucospilota</name>
    <dbReference type="NCBI Taxonomy" id="206669"/>
    <lineage>
        <taxon>Eukaryota</taxon>
        <taxon>Metazoa</taxon>
        <taxon>Echinodermata</taxon>
        <taxon>Eleutherozoa</taxon>
        <taxon>Echinozoa</taxon>
        <taxon>Holothuroidea</taxon>
        <taxon>Aspidochirotacea</taxon>
        <taxon>Aspidochirotida</taxon>
        <taxon>Holothuriidae</taxon>
        <taxon>Holothuria</taxon>
    </lineage>
</organism>
<keyword evidence="4" id="KW-1185">Reference proteome</keyword>
<dbReference type="AlphaFoldDB" id="A0A9Q1HA95"/>
<evidence type="ECO:0000313" key="3">
    <source>
        <dbReference type="EMBL" id="KAJ8038475.1"/>
    </source>
</evidence>
<comment type="caution">
    <text evidence="3">The sequence shown here is derived from an EMBL/GenBank/DDBJ whole genome shotgun (WGS) entry which is preliminary data.</text>
</comment>
<protein>
    <recommendedName>
        <fullName evidence="2">arylamine N-acetyltransferase</fullName>
        <ecNumber evidence="2">2.3.1.5</ecNumber>
    </recommendedName>
</protein>
<dbReference type="PANTHER" id="PTHR11786">
    <property type="entry name" value="N-HYDROXYARYLAMINE O-ACETYLTRANSFERASE"/>
    <property type="match status" value="1"/>
</dbReference>
<dbReference type="EMBL" id="JAIZAY010000007">
    <property type="protein sequence ID" value="KAJ8038475.1"/>
    <property type="molecule type" value="Genomic_DNA"/>
</dbReference>
<dbReference type="InterPro" id="IPR053710">
    <property type="entry name" value="Arylamine_NAT_domain_sf"/>
</dbReference>
<dbReference type="InterPro" id="IPR038765">
    <property type="entry name" value="Papain-like_cys_pep_sf"/>
</dbReference>
<dbReference type="InterPro" id="IPR001447">
    <property type="entry name" value="Arylamine_N-AcTrfase"/>
</dbReference>
<dbReference type="GO" id="GO:0004060">
    <property type="term" value="F:arylamine N-acetyltransferase activity"/>
    <property type="evidence" value="ECO:0007669"/>
    <property type="project" value="UniProtKB-EC"/>
</dbReference>
<dbReference type="Gene3D" id="3.30.2140.20">
    <property type="match status" value="1"/>
</dbReference>
<dbReference type="OrthoDB" id="10260017at2759"/>
<evidence type="ECO:0000313" key="4">
    <source>
        <dbReference type="Proteomes" id="UP001152320"/>
    </source>
</evidence>
<comment type="similarity">
    <text evidence="1">Belongs to the arylamine N-acetyltransferase family.</text>
</comment>
<dbReference type="EC" id="2.3.1.5" evidence="2"/>
<gene>
    <name evidence="3" type="ORF">HOLleu_15912</name>
</gene>
<dbReference type="SUPFAM" id="SSF54001">
    <property type="entry name" value="Cysteine proteinases"/>
    <property type="match status" value="1"/>
</dbReference>
<accession>A0A9Q1HA95</accession>
<name>A0A9Q1HA95_HOLLE</name>
<dbReference type="Pfam" id="PF00797">
    <property type="entry name" value="Acetyltransf_2"/>
    <property type="match status" value="1"/>
</dbReference>
<proteinExistence type="inferred from homology"/>
<evidence type="ECO:0000256" key="1">
    <source>
        <dbReference type="ARBA" id="ARBA00006547"/>
    </source>
</evidence>
<dbReference type="Proteomes" id="UP001152320">
    <property type="component" value="Chromosome 7"/>
</dbReference>
<sequence>MEAIRGLPQIVRSTVLSSRLAVPRKHYVPSYKMIRRFGDEAVSTSMSSQASPSAFPLTTEEAFTFLERYLDIPKLQLFTEGKSLHFLNRVIKEMDRRIPFTTINYLTERPLSNLKPEDWKDHILSGQGGTCRWINPFTKAFLERLGYTTLQIPGNYPVTDGKRQTHISTLVCNVSHPGSRHLVDPGTRLPPGEAVPLDFETESPEYTPYKERCKFFKHGNDFIRLCIPDSSGGSNAYIMNDSRGAKWETRIEYWLNEQTTWTHFNECFFEVYEKLNVPLPKPYDALVFYGFVNEKKISIVCSDGQIHATFYNTEDRTMEQVMMTKTEMLDFFQNYYPQFSITKLEKACEISKLT</sequence>
<dbReference type="PANTHER" id="PTHR11786:SF0">
    <property type="entry name" value="ARYLAMINE N-ACETYLTRANSFERASE 4-RELATED"/>
    <property type="match status" value="1"/>
</dbReference>
<reference evidence="3" key="1">
    <citation type="submission" date="2021-10" db="EMBL/GenBank/DDBJ databases">
        <title>Tropical sea cucumber genome reveals ecological adaptation and Cuvierian tubules defense mechanism.</title>
        <authorList>
            <person name="Chen T."/>
        </authorList>
    </citation>
    <scope>NUCLEOTIDE SEQUENCE</scope>
    <source>
        <strain evidence="3">Nanhai2018</strain>
        <tissue evidence="3">Muscle</tissue>
    </source>
</reference>
<evidence type="ECO:0000256" key="2">
    <source>
        <dbReference type="ARBA" id="ARBA00012701"/>
    </source>
</evidence>